<feature type="compositionally biased region" description="Basic and acidic residues" evidence="14">
    <location>
        <begin position="5486"/>
        <end position="5495"/>
    </location>
</feature>
<proteinExistence type="inferred from homology"/>
<feature type="compositionally biased region" description="Low complexity" evidence="14">
    <location>
        <begin position="3947"/>
        <end position="3956"/>
    </location>
</feature>
<evidence type="ECO:0000256" key="5">
    <source>
        <dbReference type="ARBA" id="ARBA00022801"/>
    </source>
</evidence>
<comment type="caution">
    <text evidence="18">The sequence shown here is derived from an EMBL/GenBank/DDBJ whole genome shotgun (WGS) entry which is preliminary data.</text>
</comment>
<feature type="compositionally biased region" description="Low complexity" evidence="14">
    <location>
        <begin position="5129"/>
        <end position="5151"/>
    </location>
</feature>
<feature type="region of interest" description="Disordered" evidence="14">
    <location>
        <begin position="1423"/>
        <end position="1445"/>
    </location>
</feature>
<feature type="compositionally biased region" description="Polar residues" evidence="14">
    <location>
        <begin position="298"/>
        <end position="311"/>
    </location>
</feature>
<dbReference type="InterPro" id="IPR014012">
    <property type="entry name" value="HSA_dom"/>
</dbReference>
<feature type="compositionally biased region" description="Basic and acidic residues" evidence="14">
    <location>
        <begin position="5751"/>
        <end position="5776"/>
    </location>
</feature>
<evidence type="ECO:0000256" key="8">
    <source>
        <dbReference type="ARBA" id="ARBA00022853"/>
    </source>
</evidence>
<dbReference type="GO" id="GO:0010468">
    <property type="term" value="P:regulation of gene expression"/>
    <property type="evidence" value="ECO:0007669"/>
    <property type="project" value="UniProtKB-ARBA"/>
</dbReference>
<feature type="region of interest" description="Disordered" evidence="14">
    <location>
        <begin position="3754"/>
        <end position="4286"/>
    </location>
</feature>
<dbReference type="InterPro" id="IPR017956">
    <property type="entry name" value="AT_hook_DNA-bd_motif"/>
</dbReference>
<dbReference type="Gene3D" id="3.40.50.300">
    <property type="entry name" value="P-loop containing nucleotide triphosphate hydrolases"/>
    <property type="match status" value="1"/>
</dbReference>
<dbReference type="SMART" id="SM00384">
    <property type="entry name" value="AT_hook"/>
    <property type="match status" value="2"/>
</dbReference>
<dbReference type="GO" id="GO:0003677">
    <property type="term" value="F:DNA binding"/>
    <property type="evidence" value="ECO:0007669"/>
    <property type="project" value="UniProtKB-KW"/>
</dbReference>
<feature type="compositionally biased region" description="Basic and acidic residues" evidence="14">
    <location>
        <begin position="5676"/>
        <end position="5700"/>
    </location>
</feature>
<feature type="region of interest" description="Disordered" evidence="14">
    <location>
        <begin position="668"/>
        <end position="930"/>
    </location>
</feature>
<dbReference type="Gene3D" id="3.40.50.10810">
    <property type="entry name" value="Tandem AAA-ATPase domain"/>
    <property type="match status" value="1"/>
</dbReference>
<feature type="region of interest" description="Disordered" evidence="14">
    <location>
        <begin position="274"/>
        <end position="450"/>
    </location>
</feature>
<dbReference type="GO" id="GO:0006338">
    <property type="term" value="P:chromatin remodeling"/>
    <property type="evidence" value="ECO:0007669"/>
    <property type="project" value="UniProtKB-ARBA"/>
</dbReference>
<feature type="compositionally biased region" description="Acidic residues" evidence="14">
    <location>
        <begin position="2012"/>
        <end position="2030"/>
    </location>
</feature>
<feature type="compositionally biased region" description="Basic and acidic residues" evidence="14">
    <location>
        <begin position="5341"/>
        <end position="5354"/>
    </location>
</feature>
<feature type="compositionally biased region" description="Polar residues" evidence="14">
    <location>
        <begin position="5112"/>
        <end position="5128"/>
    </location>
</feature>
<protein>
    <submittedName>
        <fullName evidence="18">Uncharacterized protein</fullName>
    </submittedName>
</protein>
<evidence type="ECO:0000256" key="4">
    <source>
        <dbReference type="ARBA" id="ARBA00022741"/>
    </source>
</evidence>
<feature type="compositionally biased region" description="Polar residues" evidence="14">
    <location>
        <begin position="4217"/>
        <end position="4227"/>
    </location>
</feature>
<dbReference type="InterPro" id="IPR014001">
    <property type="entry name" value="Helicase_ATP-bd"/>
</dbReference>
<comment type="subcellular location">
    <subcellularLocation>
        <location evidence="1">Nucleus</location>
    </subcellularLocation>
</comment>
<feature type="region of interest" description="Disordered" evidence="14">
    <location>
        <begin position="1609"/>
        <end position="1629"/>
    </location>
</feature>
<feature type="compositionally biased region" description="Pro residues" evidence="14">
    <location>
        <begin position="3888"/>
        <end position="3902"/>
    </location>
</feature>
<feature type="compositionally biased region" description="Polar residues" evidence="14">
    <location>
        <begin position="4234"/>
        <end position="4243"/>
    </location>
</feature>
<feature type="compositionally biased region" description="Basic and acidic residues" evidence="14">
    <location>
        <begin position="3909"/>
        <end position="3924"/>
    </location>
</feature>
<keyword evidence="5" id="KW-0378">Hydrolase</keyword>
<feature type="compositionally biased region" description="Low complexity" evidence="14">
    <location>
        <begin position="5809"/>
        <end position="5825"/>
    </location>
</feature>
<feature type="compositionally biased region" description="Low complexity" evidence="14">
    <location>
        <begin position="844"/>
        <end position="868"/>
    </location>
</feature>
<feature type="compositionally biased region" description="Low complexity" evidence="14">
    <location>
        <begin position="5229"/>
        <end position="5250"/>
    </location>
</feature>
<feature type="compositionally biased region" description="Polar residues" evidence="14">
    <location>
        <begin position="4406"/>
        <end position="4426"/>
    </location>
</feature>
<dbReference type="Pfam" id="PF15336">
    <property type="entry name" value="Auts2"/>
    <property type="match status" value="1"/>
</dbReference>
<keyword evidence="8" id="KW-0156">Chromatin regulator</keyword>
<feature type="compositionally biased region" description="Low complexity" evidence="14">
    <location>
        <begin position="341"/>
        <end position="371"/>
    </location>
</feature>
<evidence type="ECO:0000256" key="12">
    <source>
        <dbReference type="ARBA" id="ARBA00023242"/>
    </source>
</evidence>
<keyword evidence="13" id="KW-0175">Coiled coil</keyword>
<feature type="compositionally biased region" description="Polar residues" evidence="14">
    <location>
        <begin position="1271"/>
        <end position="1280"/>
    </location>
</feature>
<evidence type="ECO:0000313" key="18">
    <source>
        <dbReference type="EMBL" id="KAJ4941083.1"/>
    </source>
</evidence>
<feature type="region of interest" description="Disordered" evidence="14">
    <location>
        <begin position="2389"/>
        <end position="2451"/>
    </location>
</feature>
<dbReference type="InterPro" id="IPR049730">
    <property type="entry name" value="SNF2/RAD54-like_C"/>
</dbReference>
<dbReference type="InterPro" id="IPR050520">
    <property type="entry name" value="INO80/SWR1_helicase"/>
</dbReference>
<feature type="compositionally biased region" description="Low complexity" evidence="14">
    <location>
        <begin position="4895"/>
        <end position="4904"/>
    </location>
</feature>
<dbReference type="InterPro" id="IPR027417">
    <property type="entry name" value="P-loop_NTPase"/>
</dbReference>
<dbReference type="GO" id="GO:0004386">
    <property type="term" value="F:helicase activity"/>
    <property type="evidence" value="ECO:0007669"/>
    <property type="project" value="UniProtKB-KW"/>
</dbReference>
<feature type="region of interest" description="Disordered" evidence="14">
    <location>
        <begin position="1"/>
        <end position="82"/>
    </location>
</feature>
<keyword evidence="4" id="KW-0547">Nucleotide-binding</keyword>
<feature type="compositionally biased region" description="Polar residues" evidence="14">
    <location>
        <begin position="5209"/>
        <end position="5219"/>
    </location>
</feature>
<feature type="compositionally biased region" description="Low complexity" evidence="14">
    <location>
        <begin position="4798"/>
        <end position="4807"/>
    </location>
</feature>
<evidence type="ECO:0000259" key="15">
    <source>
        <dbReference type="PROSITE" id="PS51192"/>
    </source>
</evidence>
<keyword evidence="7" id="KW-0067">ATP-binding</keyword>
<feature type="compositionally biased region" description="Polar residues" evidence="14">
    <location>
        <begin position="4434"/>
        <end position="4454"/>
    </location>
</feature>
<feature type="compositionally biased region" description="Polar residues" evidence="14">
    <location>
        <begin position="5050"/>
        <end position="5061"/>
    </location>
</feature>
<evidence type="ECO:0000256" key="10">
    <source>
        <dbReference type="ARBA" id="ARBA00023125"/>
    </source>
</evidence>
<keyword evidence="10" id="KW-0238">DNA-binding</keyword>
<feature type="compositionally biased region" description="Polar residues" evidence="14">
    <location>
        <begin position="5704"/>
        <end position="5718"/>
    </location>
</feature>
<feature type="compositionally biased region" description="Pro residues" evidence="14">
    <location>
        <begin position="3233"/>
        <end position="3250"/>
    </location>
</feature>
<feature type="compositionally biased region" description="Low complexity" evidence="14">
    <location>
        <begin position="4261"/>
        <end position="4277"/>
    </location>
</feature>
<name>A0AAD6BCU0_9TELE</name>
<keyword evidence="9" id="KW-0805">Transcription regulation</keyword>
<feature type="compositionally biased region" description="Polar residues" evidence="14">
    <location>
        <begin position="759"/>
        <end position="775"/>
    </location>
</feature>
<feature type="compositionally biased region" description="Basic and acidic residues" evidence="14">
    <location>
        <begin position="4203"/>
        <end position="4216"/>
    </location>
</feature>
<keyword evidence="6" id="KW-0347">Helicase</keyword>
<feature type="region of interest" description="Disordered" evidence="14">
    <location>
        <begin position="1988"/>
        <end position="2148"/>
    </location>
</feature>
<dbReference type="CDD" id="cd18793">
    <property type="entry name" value="SF2_C_SNF"/>
    <property type="match status" value="1"/>
</dbReference>
<dbReference type="FunFam" id="3.40.50.300:FF:000529">
    <property type="entry name" value="helicase SRCAP isoform X1"/>
    <property type="match status" value="1"/>
</dbReference>
<dbReference type="CDD" id="cd18003">
    <property type="entry name" value="DEXQc_SRCAP"/>
    <property type="match status" value="1"/>
</dbReference>
<feature type="region of interest" description="Disordered" evidence="14">
    <location>
        <begin position="1526"/>
        <end position="1550"/>
    </location>
</feature>
<feature type="region of interest" description="Disordered" evidence="14">
    <location>
        <begin position="4947"/>
        <end position="5023"/>
    </location>
</feature>
<feature type="compositionally biased region" description="Low complexity" evidence="14">
    <location>
        <begin position="165"/>
        <end position="174"/>
    </location>
</feature>
<dbReference type="Pfam" id="PF00271">
    <property type="entry name" value="Helicase_C"/>
    <property type="match status" value="1"/>
</dbReference>
<dbReference type="EMBL" id="JAPTMU010000007">
    <property type="protein sequence ID" value="KAJ4941083.1"/>
    <property type="molecule type" value="Genomic_DNA"/>
</dbReference>
<feature type="compositionally biased region" description="Basic and acidic residues" evidence="14">
    <location>
        <begin position="5504"/>
        <end position="5520"/>
    </location>
</feature>
<evidence type="ECO:0000259" key="16">
    <source>
        <dbReference type="PROSITE" id="PS51194"/>
    </source>
</evidence>
<feature type="compositionally biased region" description="Low complexity" evidence="14">
    <location>
        <begin position="5416"/>
        <end position="5431"/>
    </location>
</feature>
<dbReference type="Proteomes" id="UP001219934">
    <property type="component" value="Unassembled WGS sequence"/>
</dbReference>
<comment type="similarity">
    <text evidence="2">Belongs to the SNF2/RAD54 helicase family. SWR1 subfamily.</text>
</comment>
<feature type="compositionally biased region" description="Low complexity" evidence="14">
    <location>
        <begin position="917"/>
        <end position="929"/>
    </location>
</feature>
<feature type="region of interest" description="Disordered" evidence="14">
    <location>
        <begin position="1271"/>
        <end position="1326"/>
    </location>
</feature>
<feature type="compositionally biased region" description="Basic and acidic residues" evidence="14">
    <location>
        <begin position="5592"/>
        <end position="5606"/>
    </location>
</feature>
<feature type="compositionally biased region" description="Low complexity" evidence="14">
    <location>
        <begin position="1313"/>
        <end position="1324"/>
    </location>
</feature>
<feature type="compositionally biased region" description="Polar residues" evidence="14">
    <location>
        <begin position="2054"/>
        <end position="2064"/>
    </location>
</feature>
<gene>
    <name evidence="18" type="ORF">JOQ06_027370</name>
</gene>
<feature type="compositionally biased region" description="Low complexity" evidence="14">
    <location>
        <begin position="5530"/>
        <end position="5541"/>
    </location>
</feature>
<feature type="compositionally biased region" description="Polar residues" evidence="14">
    <location>
        <begin position="1526"/>
        <end position="1537"/>
    </location>
</feature>
<feature type="compositionally biased region" description="Polar residues" evidence="14">
    <location>
        <begin position="5254"/>
        <end position="5276"/>
    </location>
</feature>
<feature type="compositionally biased region" description="Polar residues" evidence="14">
    <location>
        <begin position="5152"/>
        <end position="5165"/>
    </location>
</feature>
<evidence type="ECO:0000256" key="13">
    <source>
        <dbReference type="SAM" id="Coils"/>
    </source>
</evidence>
<dbReference type="PRINTS" id="PR02044">
    <property type="entry name" value="FIBROSIN1LPF"/>
</dbReference>
<dbReference type="FunFam" id="3.40.50.10810:FF:000005">
    <property type="entry name" value="Photoperiod-independent early flowering 1"/>
    <property type="match status" value="1"/>
</dbReference>
<feature type="region of interest" description="Disordered" evidence="14">
    <location>
        <begin position="2465"/>
        <end position="2533"/>
    </location>
</feature>
<feature type="compositionally biased region" description="Acidic residues" evidence="14">
    <location>
        <begin position="2485"/>
        <end position="2500"/>
    </location>
</feature>
<feature type="region of interest" description="Disordered" evidence="14">
    <location>
        <begin position="1925"/>
        <end position="1974"/>
    </location>
</feature>
<feature type="compositionally biased region" description="Basic and acidic residues" evidence="14">
    <location>
        <begin position="3962"/>
        <end position="3973"/>
    </location>
</feature>
<feature type="compositionally biased region" description="Basic residues" evidence="14">
    <location>
        <begin position="65"/>
        <end position="76"/>
    </location>
</feature>
<feature type="compositionally biased region" description="Basic residues" evidence="14">
    <location>
        <begin position="5777"/>
        <end position="5789"/>
    </location>
</feature>
<feature type="compositionally biased region" description="Low complexity" evidence="14">
    <location>
        <begin position="5634"/>
        <end position="5648"/>
    </location>
</feature>
<feature type="compositionally biased region" description="Low complexity" evidence="14">
    <location>
        <begin position="2077"/>
        <end position="2098"/>
    </location>
</feature>
<keyword evidence="11" id="KW-0804">Transcription</keyword>
<dbReference type="SMART" id="SM00490">
    <property type="entry name" value="HELICc"/>
    <property type="match status" value="1"/>
</dbReference>
<reference evidence="18" key="1">
    <citation type="submission" date="2022-11" db="EMBL/GenBank/DDBJ databases">
        <title>Chromosome-level genome of Pogonophryne albipinna.</title>
        <authorList>
            <person name="Jo E."/>
        </authorList>
    </citation>
    <scope>NUCLEOTIDE SEQUENCE</scope>
    <source>
        <strain evidence="18">SGF0006</strain>
        <tissue evidence="18">Muscle</tissue>
    </source>
</reference>
<feature type="region of interest" description="Disordered" evidence="14">
    <location>
        <begin position="3213"/>
        <end position="3260"/>
    </location>
</feature>
<feature type="compositionally biased region" description="Basic residues" evidence="14">
    <location>
        <begin position="12"/>
        <end position="29"/>
    </location>
</feature>
<evidence type="ECO:0000256" key="6">
    <source>
        <dbReference type="ARBA" id="ARBA00022806"/>
    </source>
</evidence>
<feature type="compositionally biased region" description="Low complexity" evidence="14">
    <location>
        <begin position="5069"/>
        <end position="5111"/>
    </location>
</feature>
<dbReference type="SMART" id="SM00487">
    <property type="entry name" value="DEXDc"/>
    <property type="match status" value="1"/>
</dbReference>
<dbReference type="PROSITE" id="PS51192">
    <property type="entry name" value="HELICASE_ATP_BIND_1"/>
    <property type="match status" value="1"/>
</dbReference>
<feature type="compositionally biased region" description="Polar residues" evidence="14">
    <location>
        <begin position="1995"/>
        <end position="2007"/>
    </location>
</feature>
<dbReference type="GO" id="GO:0042393">
    <property type="term" value="F:histone binding"/>
    <property type="evidence" value="ECO:0007669"/>
    <property type="project" value="TreeGrafter"/>
</dbReference>
<dbReference type="SUPFAM" id="SSF52540">
    <property type="entry name" value="P-loop containing nucleoside triphosphate hydrolases"/>
    <property type="match status" value="2"/>
</dbReference>
<evidence type="ECO:0000256" key="3">
    <source>
        <dbReference type="ARBA" id="ARBA00022553"/>
    </source>
</evidence>
<feature type="compositionally biased region" description="Basic and acidic residues" evidence="14">
    <location>
        <begin position="783"/>
        <end position="794"/>
    </location>
</feature>
<dbReference type="Pfam" id="PF00176">
    <property type="entry name" value="SNF2-rel_dom"/>
    <property type="match status" value="1"/>
</dbReference>
<feature type="domain" description="HSA" evidence="17">
    <location>
        <begin position="2176"/>
        <end position="2248"/>
    </location>
</feature>
<feature type="compositionally biased region" description="Polar residues" evidence="14">
    <location>
        <begin position="4112"/>
        <end position="4138"/>
    </location>
</feature>
<feature type="compositionally biased region" description="Low complexity" evidence="14">
    <location>
        <begin position="4994"/>
        <end position="5023"/>
    </location>
</feature>
<evidence type="ECO:0000256" key="14">
    <source>
        <dbReference type="SAM" id="MobiDB-lite"/>
    </source>
</evidence>
<organism evidence="18 19">
    <name type="scientific">Pogonophryne albipinna</name>
    <dbReference type="NCBI Taxonomy" id="1090488"/>
    <lineage>
        <taxon>Eukaryota</taxon>
        <taxon>Metazoa</taxon>
        <taxon>Chordata</taxon>
        <taxon>Craniata</taxon>
        <taxon>Vertebrata</taxon>
        <taxon>Euteleostomi</taxon>
        <taxon>Actinopterygii</taxon>
        <taxon>Neopterygii</taxon>
        <taxon>Teleostei</taxon>
        <taxon>Neoteleostei</taxon>
        <taxon>Acanthomorphata</taxon>
        <taxon>Eupercaria</taxon>
        <taxon>Perciformes</taxon>
        <taxon>Notothenioidei</taxon>
        <taxon>Pogonophryne</taxon>
    </lineage>
</organism>
<feature type="compositionally biased region" description="Polar residues" evidence="14">
    <location>
        <begin position="4981"/>
        <end position="4993"/>
    </location>
</feature>
<feature type="compositionally biased region" description="Polar residues" evidence="14">
    <location>
        <begin position="4193"/>
        <end position="4202"/>
    </location>
</feature>
<dbReference type="InterPro" id="IPR000330">
    <property type="entry name" value="SNF2_N"/>
</dbReference>
<feature type="compositionally biased region" description="Basic and acidic residues" evidence="14">
    <location>
        <begin position="879"/>
        <end position="890"/>
    </location>
</feature>
<dbReference type="GO" id="GO:0005524">
    <property type="term" value="F:ATP binding"/>
    <property type="evidence" value="ECO:0007669"/>
    <property type="project" value="UniProtKB-KW"/>
</dbReference>
<evidence type="ECO:0000256" key="7">
    <source>
        <dbReference type="ARBA" id="ARBA00022840"/>
    </source>
</evidence>
<feature type="compositionally biased region" description="Basic and acidic residues" evidence="14">
    <location>
        <begin position="5190"/>
        <end position="5203"/>
    </location>
</feature>
<keyword evidence="12" id="KW-0539">Nucleus</keyword>
<accession>A0AAD6BCU0</accession>
<feature type="region of interest" description="Disordered" evidence="14">
    <location>
        <begin position="104"/>
        <end position="193"/>
    </location>
</feature>
<feature type="compositionally biased region" description="Basic and acidic residues" evidence="14">
    <location>
        <begin position="829"/>
        <end position="838"/>
    </location>
</feature>
<feature type="region of interest" description="Disordered" evidence="14">
    <location>
        <begin position="2299"/>
        <end position="2367"/>
    </location>
</feature>
<feature type="compositionally biased region" description="Polar residues" evidence="14">
    <location>
        <begin position="1961"/>
        <end position="1974"/>
    </location>
</feature>
<dbReference type="SMART" id="SM00573">
    <property type="entry name" value="HSA"/>
    <property type="match status" value="1"/>
</dbReference>
<feature type="region of interest" description="Disordered" evidence="14">
    <location>
        <begin position="5590"/>
        <end position="5838"/>
    </location>
</feature>
<sequence length="5838" mass="626548">MEGPSRSTGFRQSRRSRSQRDRERRRRRVNLAEERATSLSSGSDREACGTNTVLGPGGRECRPGFGRHRPPRRRKRESVSCEEDIIDGFAIASFVSLEALEMDCSLKPSQRTDIPCRRNKGKRGPEENGGGSGPEEGAPHSYSSSYWNKSKNKRRKIENKDIMNSKENNSTNKTTGRKENNKNKCRGHPLETGYICDTESDTGDKASENDMDPVFTVSTRKVVEPAPSNMATSMGKICPPLPARIGGISRLMVTPRVSGLERSQEKNLEQHFLEPASSTSSALFSRLPSPITAPGTAPRSSPFNGNGSRHNGSPPLSKPKPFLTLPGRSHSIYRGNGTVKPPISASVASSSSSMRPPTPSTSVSLPYIRGSGPPGPIRPPSRAGSGALFTSSPGLPPPPPLLQGSGHSTVAERDGRRSVPGAENNGAAAGRSTPGGPSASNSGPATAPPLFDKFAGKMDVLYRHPFFPQYPPPSVPSIQPVIPPAGPFSSLQGAFQPKAAGPDLSARLGVVPHHLQPKDPRLTDPFGTPLKMSNNKPGKWCAMHVYVAWMILSHQKKVKLMHVDPHKLDFRSDLLTRLPGAGGMGSLGPMGGAMPPTHDLTRSPSLFSAAGAVNPSSSPFISPSTPHSSFLPPTAHLDPYGRSPPFTPLGALGSSAFGGLGSPTLGSVFGPKDSPANVVGSLPPPNHHDPWNSLHGGPPGFAPGPSWAKGPDKRDERDRAKDVERRDSPHIKDEKDRDNMLYGRQPVRMSPVGPPLKPRSSTPVSHINGHSSALGGSTGPIEDLTRIADRDRPRSSSSSVLTTPPPSNRSAQSPLDLYPRPMAPTGHGLHNDPSHSQRDGNLPSSSAASASVTSLSQAKKSDRTTTPVSKPPLLLPPVKVKEERKEEPEHIPITLPPPAPNNSFERPNSHPHHHRSGTPSSSSMSLTPTPGVPLMAIEAYLGSTGAAGLVMGPGGERFHHGPAQGPQGPHSFTWDPWRELAAQQQHQHRREAMALRADPHLALRNDPHLARLLQHQRLMEAAAANSQHPQTSTSSAPNSAVRQEFGLMAHHFERPHHLGHPGGGLIDEDQRTQILREDFERARYFGMHPHMPPGAHLSGPSHAVAAAHLEQLHSGLLSHSLPHGASHASQHHAGLFARLGQLNQHHVPNGILTKTPAGLVGALAVGAPPPLIPSMTSRSSTPPRRLGPGELALYSIHKDGDSSGLPPFRCVKSPPRDRYILRRNPESLAVRILTSSHRPSGTSICRGDPNFSILEVESTEDLCLTPQTGAVCSRGSTEKASSGEEAVRQGASPAVDVQGGNPQAAQNVAGESPQHAPQPVAAAPRPVPPFTNLSTLPLPESNDSTFLGMESARQTILPETLPITSISEEVPAGDSVVGVSRSLPTSLNADCSSSAEMQGLSAPLSPPLVPETQIDSTVQELQYGSKTDKEKSHTNSQTNQVQPPREAAGLVVITGTKEKQSITLEYKPETGTKVELCGKEHTGGNILLRPKSQICFRAPVPSVSQSSVVIKVQDTTEHRAMVLDSETSTIPLPSSGNGEIKQSDLSKTQPKITTELSADAREMQKANSLESVEMSEPVKELVDTSHNERQPPSAAILGTNIQRSCDPLVGEQAESSMKEDQTDTSSSDITMLPECSFSQESYSKPSAAPPLFVSVQTEPVVESETSHPCEQETPLTAELVHSAEAQEIVVVREEAHISGDWTNMHLNQSYLLQREDGSVCEAAIVNQLSSVEPKLYEESVQADIEMDSQPVEVYEFCTLVEEVAEEVCASSSALVPHSPGYEVNLFNALLEHSVDLEPAIHTLNERTKETPPALTETPSQKIQNVAVPTETKPEAFCTTRHSGTINPKLLLLKPGDTPLLKHPPPLLAQLSKQQNAAGKLAVNAHSSEECLPQTVSDSLCAPVALGVQKDQTQCSDNTISVSAAPPVKVQQPTTSGISLQPVQTASVTTSTSKSDKEALNVTETTSEESQYVVTPTTSNALYMLSAPVEREDEASTSLNDPPSQQDSLHVEEESEDMEPDEPTDETEAQEDASGQVSSPEEGSDEEPDCDKTESGMNTPSSPNKVRQWIADRVTENSSPVSPSTSSSYPGPSPSSDWSNLQRDKSSPLRGPHGKFVSPISTGGRCSSSSSPPEQVTPQRPRGERHTDMAELAKHEADIEHRTQSLKREGFWSMKRLTRLTEPPRPKVHWDYLCEEMQWLSADFAQERRWKRGVARKVVRMVMKYHEDLRQKEEKAKRDEHSKIRRVASSIAKEVRAFWSSVEKVVQYKQQSRLEEKRKKALDLQLDFIVGQTEKYSDLLSQSLAPTGPAEDEPEPVTETPPKPATPAADEEDRDFEPPCEEEDDEQTLDVEEQQEGNDAESHRREIELLKEEGMLPLDQLLSTIKLAQESVSDGECADESSSSKVKEEEDGEFTANEEDAKDEEDTIDDQEKVEGDVNHAEELDDLAREGEMSVEELLEKYKGAYASDFEAPSGSGSKESSDSEVSGDEEEETEEDESDVESNSSSSDEGMEVLLKEGDNSPPSSSSRPKKEISHIAATAESLQPKGYTLATAKVKTPIPFLLHGTLREYQHIGLDWLVTMYEKKLNGILADEMGLGKTIQTIALLAHLALEKSNWGPHLIIVPTSVMLNWEMELKRWCPGFKILTYFGSQKERKLKRQGWTKPNAFHVCITSYKLVLQDHQAFRRKSWRYLILDEAQNIKNFKSQRWQSLLNFNSHRRLLLTGTPLQNSLMELWSLMHFLMPHVFQSHREFKEWFSNPLTGMIEGSQEYNEGLVKRLHKVLRPFLLRRIKIDVEKQMPKKYEHVVRCRLSKRQRFLYDDFMAQASTRETLASGHFMSVINILMQLRKVCNHPNLFDPRPIQSPFITKPIVFHTASLAMDALEVSPLKRCDLSMFDLVGLESRVSRYQADIFLPRHKVNRQLIQEVMDYPEPPPRPKPVRMKVNRMFQPPPKSDNRPVLLMNKPTCSVPPAAQTPKSLVAEVSTAAAPVVQQVRASAPKPVLTVRPPTASCTTSIVAHPGPVPGSVLPQRVLLSPDMQARLPSGEVVSIAQLASLAGRPVSCQGSKPVTFQLQGNKLTLSGAQLHQVPAASPRSVQGNVMHLVTSGMQHHLISQTTQVTVQSAVSTSATAPASNRMPHNITAQVVPSLVSSPGVVKIVVRQTAGKDGGPVPTLAVAPSPRFGPLASLSPHPHATTTPVRIPAPLQIAQRTPGPATAHYTIAPPGNPSSTPNQLYPPRPILKVVQPPPPSTEQPAPVQEKAATTSPLSFPLGKQAAWMADSQKQQRDSRLDFIIRVNENRCAAKPMYGQEVLNFLTFLPGSHPSPAPLSARGEWGRSGHSSALYAQWQNKSDFWFQSQAVREAIHSIDDRLELLNPIIDRFTFAIPPVEARPISMHCCHPPPSLSHKQAVFSTQLSAQVTPLARSLHRIQCYTRTQFPDLRLIQYDCGKLQTLHTLLRKLKTGSHRVLIFTQMTRMLDVLEQFLNYHGHIYLRLDGSTRVEMRQSLMERFNADRRIFCFILSTRSGGVGVNLTGADTVVFYDSDWNPTMDAQAQDRCHRIGQTRDVHIYRLISERTVEENILKKANQKRILGDMAIEGGNFTTAFFKEQTIRDLFDMNDGEKKEAAVELTVSQPEEEEAVNKQSTTILEQALCRAEDEEDIVAASQAKAEQVAELAEFNENIPLDDAGEQEEVEELSKAEQEIAALVEQLTPIERYAMNFLEASLEDVCKEELKQAEEQVEAARKGLDQAKEEGLKLNASSDDDDNDSSLPASVEPTQPGRRGRKPKEASKNVSSTRTSGRLRGASPETEPEKSPTSPKEVPERLRCGLRRGAAKDSDTVSTTPSHTDDNKTSSSTRLQDSSKSSKASSPARDQHTIKTRTLPNRSHPSPVPSPPTSSPPTRKPPSLGETDSKTSKDCREEKESESLPESSFPVDHEAKDYDTKDHSAMSPPSTSSRSPRKRQSADEEVLRGLVEDSPSAKVLRKLPGRLVTVVGEKEPRRRRRRGSFTGASSEEATAEENPSGSVEESNTKDNPSPSSDSKTKGAVAQFPQDQDSTPKPSVHHPPVRSYAPYSPAHLSPDMPVLRNLPVRRRLETESRMAAQLGEQLLSRGRANQSRKTETTPGKDTTSTESNVNSLAGNLKRKRGRPPKTPPRLPEAGNTVASSPQPTSQSEEGNPPNSPKRKRGRPRKDSTTSPETISEEQNSKNESTENDASKEQTVLSLNVSETPIADVITTSHDSQSTKAEEMDTKSEVSTPAPNPAQAHTTTTTDTVSKPALPLSPTVPAPLPVAASTPVSAQFLNSDLTSVPSSDTAHPQVSSVTHSMSAVTTTTHAAPLVPTSTVATTNKGVKPTAANTPIQPKPSVSTTPKAQVEPKPSVSTTPKAQVEPKPSVSTTPKAQVEPKPSVSTTPKAQVEPNPSVSTTLKAQVEFKPSVSTTCTTQVEPKPSVSTTSAAPVEPKPSVSTTSAAPVEPKPSVSTTSAAPVEPKSSVSTTSAAPVEPKPSVSTTSAAPVEPKPSVSTTSAASVEPKPSVSTTSAASVEPKPSVSTTSAAPVEPKPSVSTTSAAPVEPKPSVSTTSAAPVEPKPSVSTTSAAPVEPKPSVSTTSAAPIEPKPSVSTTSAAPVEPKPSVSTTSAAPVEPKPSVSTTSAAPVEPKPSVSTTSAAPVEPKPSVSTTSAAPVEPKPSVSTTSAAPVEPKPSVSTTSAAPVEPKPSVSTTSAAPVEPKPSVSTTSAAPVEPKPSVSTTSAAPVEPKPSVSTTSAAPVEPKPSVSTTSAAPVEPRPSVSTTSAAPVEPKPSVSTTSAAAVESKPSVSTTSAAPVEPKPSVSTTCKAQVEPKPSVSTTSAAPVEPKPSVSTTAAAPVEPKPSVSTTSAAPVEPKPSVSTTAAAPVESKPSASTTSAAPVEPKPSVSTTSAAPVESKPSVSTTSAAAVVPKPSVPTTCKAQVEPKLSVSTTSKACKEPIPSPITNSQALVEPEIAHTTTSKASVEPKQSVSSTTVKTTDPGSAKTTTVAPPAASTPLTLPSSMMAVKAVPTSIPATATANKVISETTVKSVTSKNTAVKDLPQASSLPSTTSTPAVVTSTPPTASPKPTSTSSPTSATTTLTVKSVQASPSDASTVSTENPTTPASKIPSESSVSSSAANTVPSSPRTNLTPTKPDSTIAPTHEGGYIKCPPPTIATSTTVTTTAKEKAVAVTEKTEKVQVTTPLETASPSKEQTTAEKTVKIPSPVTTSTPAPLPTVTTTTSPPEKSMTVSTTNIKTTRVSSTIVSPVTRSTVEVNPTNTVPVSTTQTTPDVSLQVQCSASSEVPTPAPSSVTSEKQSLKHKAPASKSDPDGLEEVGKTEAEAKASKEEDQDEETDIRKSQRKRRKVESSSGAKDFESSRKGTLRGSAAQKEEPKQKGSEQTPIQKRPLSRQSSQDSARSSSSSSGCSTLTRQAHHKRTYENRLPTKKRRMGNEENNKEDKKHTSRGRRSRSSSSSDSDTSEHREEHRLTRSAKHRLQHQEREKGNSRQGKTPDRSASNNTNASTGGESGSDTSSVRITRKSAGSKPSQESKAQTNSTPLIPPEPEVLGKRCSALNAAAKLLAMKGRVDTPGHTTRKDSGAKAAGTSPASSDKNQKPKSKSVPASPQSNSLNLSNNKSSSSKTLTPNQTSHSASRSTRQRPGSLVPPLEVEYKRSKADEKDRGARRSSRIKEGEAEALSSSRGHSACSSVSSDGEGDAGGRSSRSRSSSSSNSSQRTRSISSQNTERRESRATSSGSERERDRSSESRDKRDRHRRESLRSHKLTQEVTSSSGAEGTPDRVLRSVAALAAVQARSPAASTRSSFGHHRHNKT</sequence>
<feature type="compositionally biased region" description="Acidic residues" evidence="14">
    <location>
        <begin position="2328"/>
        <end position="2358"/>
    </location>
</feature>
<feature type="compositionally biased region" description="Polar residues" evidence="14">
    <location>
        <begin position="4161"/>
        <end position="4174"/>
    </location>
</feature>
<feature type="compositionally biased region" description="Polar residues" evidence="14">
    <location>
        <begin position="5551"/>
        <end position="5565"/>
    </location>
</feature>
<feature type="compositionally biased region" description="Polar residues" evidence="14">
    <location>
        <begin position="5649"/>
        <end position="5666"/>
    </location>
</feature>
<evidence type="ECO:0000256" key="1">
    <source>
        <dbReference type="ARBA" id="ARBA00004123"/>
    </source>
</evidence>
<dbReference type="InterPro" id="IPR023246">
    <property type="entry name" value="AUTS2"/>
</dbReference>
<evidence type="ECO:0000256" key="9">
    <source>
        <dbReference type="ARBA" id="ARBA00023015"/>
    </source>
</evidence>
<evidence type="ECO:0000256" key="11">
    <source>
        <dbReference type="ARBA" id="ARBA00023163"/>
    </source>
</evidence>
<feature type="compositionally biased region" description="Basic and acidic residues" evidence="14">
    <location>
        <begin position="710"/>
        <end position="739"/>
    </location>
</feature>
<dbReference type="InterPro" id="IPR001650">
    <property type="entry name" value="Helicase_C-like"/>
</dbReference>
<feature type="compositionally biased region" description="Polar residues" evidence="14">
    <location>
        <begin position="4021"/>
        <end position="4039"/>
    </location>
</feature>
<evidence type="ECO:0000313" key="19">
    <source>
        <dbReference type="Proteomes" id="UP001219934"/>
    </source>
</evidence>
<feature type="compositionally biased region" description="Basic and acidic residues" evidence="14">
    <location>
        <begin position="5457"/>
        <end position="5468"/>
    </location>
</feature>
<dbReference type="InterPro" id="IPR038718">
    <property type="entry name" value="SNF2-like_sf"/>
</dbReference>
<feature type="region of interest" description="Disordered" evidence="14">
    <location>
        <begin position="4304"/>
        <end position="4935"/>
    </location>
</feature>
<feature type="compositionally biased region" description="Basic and acidic residues" evidence="14">
    <location>
        <begin position="3933"/>
        <end position="3946"/>
    </location>
</feature>
<dbReference type="PANTHER" id="PTHR45685">
    <property type="entry name" value="HELICASE SRCAP-RELATED"/>
    <property type="match status" value="1"/>
</dbReference>
<keyword evidence="3" id="KW-0597">Phosphoprotein</keyword>
<feature type="coiled-coil region" evidence="13">
    <location>
        <begin position="3688"/>
        <end position="3752"/>
    </location>
</feature>
<keyword evidence="19" id="KW-1185">Reference proteome</keyword>
<dbReference type="PROSITE" id="PS51194">
    <property type="entry name" value="HELICASE_CTER"/>
    <property type="match status" value="1"/>
</dbReference>
<evidence type="ECO:0000259" key="17">
    <source>
        <dbReference type="PROSITE" id="PS51204"/>
    </source>
</evidence>
<feature type="compositionally biased region" description="Low complexity" evidence="14">
    <location>
        <begin position="5727"/>
        <end position="5750"/>
    </location>
</feature>
<dbReference type="PANTHER" id="PTHR45685:SF1">
    <property type="entry name" value="HELICASE SRCAP"/>
    <property type="match status" value="1"/>
</dbReference>
<feature type="domain" description="Helicase ATP-binding" evidence="15">
    <location>
        <begin position="2579"/>
        <end position="2744"/>
    </location>
</feature>
<feature type="compositionally biased region" description="Polar residues" evidence="14">
    <location>
        <begin position="5300"/>
        <end position="5322"/>
    </location>
</feature>
<dbReference type="Pfam" id="PF07529">
    <property type="entry name" value="HSA"/>
    <property type="match status" value="1"/>
</dbReference>
<feature type="compositionally biased region" description="Polar residues" evidence="14">
    <location>
        <begin position="1930"/>
        <end position="1952"/>
    </location>
</feature>
<dbReference type="GO" id="GO:0000812">
    <property type="term" value="C:Swr1 complex"/>
    <property type="evidence" value="ECO:0007669"/>
    <property type="project" value="TreeGrafter"/>
</dbReference>
<dbReference type="GO" id="GO:0016887">
    <property type="term" value="F:ATP hydrolysis activity"/>
    <property type="evidence" value="ECO:0007669"/>
    <property type="project" value="TreeGrafter"/>
</dbReference>
<feature type="compositionally biased region" description="Polar residues" evidence="14">
    <location>
        <begin position="4304"/>
        <end position="4370"/>
    </location>
</feature>
<feature type="compositionally biased region" description="Basic and acidic residues" evidence="14">
    <location>
        <begin position="2429"/>
        <end position="2451"/>
    </location>
</feature>
<dbReference type="GO" id="GO:0140096">
    <property type="term" value="F:catalytic activity, acting on a protein"/>
    <property type="evidence" value="ECO:0007669"/>
    <property type="project" value="UniProtKB-ARBA"/>
</dbReference>
<feature type="region of interest" description="Disordered" evidence="14">
    <location>
        <begin position="5050"/>
        <end position="5573"/>
    </location>
</feature>
<evidence type="ECO:0000256" key="2">
    <source>
        <dbReference type="ARBA" id="ARBA00009220"/>
    </source>
</evidence>
<dbReference type="GO" id="GO:0010557">
    <property type="term" value="P:positive regulation of macromolecule biosynthetic process"/>
    <property type="evidence" value="ECO:0007669"/>
    <property type="project" value="UniProtKB-ARBA"/>
</dbReference>
<feature type="compositionally biased region" description="Low complexity" evidence="14">
    <location>
        <begin position="5277"/>
        <end position="5299"/>
    </location>
</feature>
<feature type="compositionally biased region" description="Low complexity" evidence="14">
    <location>
        <begin position="1"/>
        <end position="11"/>
    </location>
</feature>
<feature type="domain" description="Helicase C-terminal" evidence="16">
    <location>
        <begin position="3451"/>
        <end position="3601"/>
    </location>
</feature>
<dbReference type="PROSITE" id="PS51204">
    <property type="entry name" value="HSA"/>
    <property type="match status" value="1"/>
</dbReference>
<feature type="compositionally biased region" description="Acidic residues" evidence="14">
    <location>
        <begin position="2408"/>
        <end position="2428"/>
    </location>
</feature>